<comment type="similarity">
    <text evidence="3 10">Belongs to the TrpF family.</text>
</comment>
<organism evidence="12 13">
    <name type="scientific">Candidatus Nitrospira allomarina</name>
    <dbReference type="NCBI Taxonomy" id="3020900"/>
    <lineage>
        <taxon>Bacteria</taxon>
        <taxon>Pseudomonadati</taxon>
        <taxon>Nitrospirota</taxon>
        <taxon>Nitrospiria</taxon>
        <taxon>Nitrospirales</taxon>
        <taxon>Nitrospiraceae</taxon>
        <taxon>Nitrospira</taxon>
    </lineage>
</organism>
<gene>
    <name evidence="10" type="primary">trpF</name>
    <name evidence="12" type="ORF">PP769_14370</name>
</gene>
<dbReference type="PANTHER" id="PTHR42894:SF1">
    <property type="entry name" value="N-(5'-PHOSPHORIBOSYL)ANTHRANILATE ISOMERASE"/>
    <property type="match status" value="1"/>
</dbReference>
<keyword evidence="8 10" id="KW-0057">Aromatic amino acid biosynthesis</keyword>
<evidence type="ECO:0000256" key="6">
    <source>
        <dbReference type="ARBA" id="ARBA00022605"/>
    </source>
</evidence>
<evidence type="ECO:0000313" key="13">
    <source>
        <dbReference type="Proteomes" id="UP001302719"/>
    </source>
</evidence>
<dbReference type="InterPro" id="IPR044643">
    <property type="entry name" value="TrpF_fam"/>
</dbReference>
<evidence type="ECO:0000256" key="2">
    <source>
        <dbReference type="ARBA" id="ARBA00004664"/>
    </source>
</evidence>
<dbReference type="EC" id="5.3.1.24" evidence="4 10"/>
<dbReference type="RefSeq" id="WP_312641313.1">
    <property type="nucleotide sequence ID" value="NZ_CP116967.1"/>
</dbReference>
<keyword evidence="6 10" id="KW-0028">Amino-acid biosynthesis</keyword>
<feature type="domain" description="N-(5'phosphoribosyl) anthranilate isomerase (PRAI)" evidence="11">
    <location>
        <begin position="5"/>
        <end position="203"/>
    </location>
</feature>
<evidence type="ECO:0000256" key="5">
    <source>
        <dbReference type="ARBA" id="ARBA00022272"/>
    </source>
</evidence>
<protein>
    <recommendedName>
        <fullName evidence="5 10">N-(5'-phosphoribosyl)anthranilate isomerase</fullName>
        <shortName evidence="10">PRAI</shortName>
        <ecNumber evidence="4 10">5.3.1.24</ecNumber>
    </recommendedName>
</protein>
<dbReference type="InterPro" id="IPR011060">
    <property type="entry name" value="RibuloseP-bd_barrel"/>
</dbReference>
<dbReference type="InterPro" id="IPR001240">
    <property type="entry name" value="PRAI_dom"/>
</dbReference>
<dbReference type="Proteomes" id="UP001302719">
    <property type="component" value="Chromosome"/>
</dbReference>
<evidence type="ECO:0000256" key="1">
    <source>
        <dbReference type="ARBA" id="ARBA00001164"/>
    </source>
</evidence>
<keyword evidence="13" id="KW-1185">Reference proteome</keyword>
<dbReference type="EMBL" id="CP116967">
    <property type="protein sequence ID" value="WNM57152.1"/>
    <property type="molecule type" value="Genomic_DNA"/>
</dbReference>
<keyword evidence="9 10" id="KW-0413">Isomerase</keyword>
<dbReference type="CDD" id="cd00405">
    <property type="entry name" value="PRAI"/>
    <property type="match status" value="1"/>
</dbReference>
<dbReference type="AlphaFoldDB" id="A0AA96G992"/>
<dbReference type="NCBIfam" id="NF002298">
    <property type="entry name" value="PRK01222.1-4"/>
    <property type="match status" value="1"/>
</dbReference>
<proteinExistence type="inferred from homology"/>
<evidence type="ECO:0000256" key="9">
    <source>
        <dbReference type="ARBA" id="ARBA00023235"/>
    </source>
</evidence>
<dbReference type="Pfam" id="PF00697">
    <property type="entry name" value="PRAI"/>
    <property type="match status" value="1"/>
</dbReference>
<name>A0AA96G992_9BACT</name>
<evidence type="ECO:0000256" key="4">
    <source>
        <dbReference type="ARBA" id="ARBA00012572"/>
    </source>
</evidence>
<reference evidence="12 13" key="1">
    <citation type="submission" date="2023-01" db="EMBL/GenBank/DDBJ databases">
        <title>Cultivation and genomic characterization of new, ubiquitous marine nitrite-oxidizing bacteria from the Nitrospirales.</title>
        <authorList>
            <person name="Mueller A.J."/>
            <person name="Daebeler A."/>
            <person name="Herbold C.W."/>
            <person name="Kirkegaard R.H."/>
            <person name="Daims H."/>
        </authorList>
    </citation>
    <scope>NUCLEOTIDE SEQUENCE [LARGE SCALE GENOMIC DNA]</scope>
    <source>
        <strain evidence="12 13">VA</strain>
    </source>
</reference>
<evidence type="ECO:0000256" key="3">
    <source>
        <dbReference type="ARBA" id="ARBA00007571"/>
    </source>
</evidence>
<evidence type="ECO:0000256" key="8">
    <source>
        <dbReference type="ARBA" id="ARBA00023141"/>
    </source>
</evidence>
<comment type="catalytic activity">
    <reaction evidence="1 10">
        <text>N-(5-phospho-beta-D-ribosyl)anthranilate = 1-(2-carboxyphenylamino)-1-deoxy-D-ribulose 5-phosphate</text>
        <dbReference type="Rhea" id="RHEA:21540"/>
        <dbReference type="ChEBI" id="CHEBI:18277"/>
        <dbReference type="ChEBI" id="CHEBI:58613"/>
        <dbReference type="EC" id="5.3.1.24"/>
    </reaction>
</comment>
<dbReference type="GO" id="GO:0000162">
    <property type="term" value="P:L-tryptophan biosynthetic process"/>
    <property type="evidence" value="ECO:0007669"/>
    <property type="project" value="UniProtKB-UniRule"/>
</dbReference>
<dbReference type="FunFam" id="3.20.20.70:FF:000075">
    <property type="entry name" value="Tryptophan biosynthesis protein TRP1"/>
    <property type="match status" value="1"/>
</dbReference>
<evidence type="ECO:0000259" key="11">
    <source>
        <dbReference type="Pfam" id="PF00697"/>
    </source>
</evidence>
<evidence type="ECO:0000256" key="7">
    <source>
        <dbReference type="ARBA" id="ARBA00022822"/>
    </source>
</evidence>
<dbReference type="SUPFAM" id="SSF51366">
    <property type="entry name" value="Ribulose-phoshate binding barrel"/>
    <property type="match status" value="1"/>
</dbReference>
<dbReference type="KEGG" id="nall:PP769_14370"/>
<dbReference type="InterPro" id="IPR013785">
    <property type="entry name" value="Aldolase_TIM"/>
</dbReference>
<keyword evidence="7 10" id="KW-0822">Tryptophan biosynthesis</keyword>
<accession>A0AA96G992</accession>
<comment type="pathway">
    <text evidence="2 10">Amino-acid biosynthesis; L-tryptophan biosynthesis; L-tryptophan from chorismate: step 3/5.</text>
</comment>
<dbReference type="PANTHER" id="PTHR42894">
    <property type="entry name" value="N-(5'-PHOSPHORIBOSYL)ANTHRANILATE ISOMERASE"/>
    <property type="match status" value="1"/>
</dbReference>
<sequence>MAPKIKICGITNQKDAEFAVQEGADALGFVFYAQSPRYVQPAIAQHIIASLPPFVVTVGVFVNHDLDMVRRVFDDCGLSLAQLHGDESPNFCESLQRPVLRAIRLRDKSSYLALAEWKGRIGVRGFIIDAFSTTAYGGTGHTTDWSLAGEVAKAVPMLLAGGLTPENVQEAICQVQPYGVDVSSGVEQSPGRKDPAKIRDFIQSVRLVC</sequence>
<evidence type="ECO:0000313" key="12">
    <source>
        <dbReference type="EMBL" id="WNM57152.1"/>
    </source>
</evidence>
<evidence type="ECO:0000256" key="10">
    <source>
        <dbReference type="HAMAP-Rule" id="MF_00135"/>
    </source>
</evidence>
<dbReference type="HAMAP" id="MF_00135">
    <property type="entry name" value="PRAI"/>
    <property type="match status" value="1"/>
</dbReference>
<dbReference type="Gene3D" id="3.20.20.70">
    <property type="entry name" value="Aldolase class I"/>
    <property type="match status" value="1"/>
</dbReference>
<dbReference type="GO" id="GO:0004640">
    <property type="term" value="F:phosphoribosylanthranilate isomerase activity"/>
    <property type="evidence" value="ECO:0007669"/>
    <property type="project" value="UniProtKB-UniRule"/>
</dbReference>